<dbReference type="InterPro" id="IPR027417">
    <property type="entry name" value="P-loop_NTPase"/>
</dbReference>
<dbReference type="PANTHER" id="PTHR24220">
    <property type="entry name" value="IMPORT ATP-BINDING PROTEIN"/>
    <property type="match status" value="1"/>
</dbReference>
<evidence type="ECO:0000256" key="1">
    <source>
        <dbReference type="ARBA" id="ARBA00022448"/>
    </source>
</evidence>
<proteinExistence type="predicted"/>
<dbReference type="CDD" id="cd03255">
    <property type="entry name" value="ABC_MJ0796_LolCDE_FtsE"/>
    <property type="match status" value="1"/>
</dbReference>
<dbReference type="Proteomes" id="UP000287233">
    <property type="component" value="Chromosome"/>
</dbReference>
<organism evidence="5 6">
    <name type="scientific">Bipolaricaulis sibiricus</name>
    <dbReference type="NCBI Taxonomy" id="2501609"/>
    <lineage>
        <taxon>Bacteria</taxon>
        <taxon>Candidatus Bipolaricaulota</taxon>
        <taxon>Candidatus Bipolaricaulia</taxon>
        <taxon>Candidatus Bipolaricaulales</taxon>
        <taxon>Candidatus Bipolaricaulaceae</taxon>
        <taxon>Candidatus Bipolaricaulis</taxon>
    </lineage>
</organism>
<feature type="domain" description="ABC transporter" evidence="4">
    <location>
        <begin position="15"/>
        <end position="244"/>
    </location>
</feature>
<name>A0A410FVU2_BIPS1</name>
<dbReference type="EMBL" id="CP034928">
    <property type="protein sequence ID" value="QAA77197.1"/>
    <property type="molecule type" value="Genomic_DNA"/>
</dbReference>
<dbReference type="Pfam" id="PF00005">
    <property type="entry name" value="ABC_tran"/>
    <property type="match status" value="1"/>
</dbReference>
<dbReference type="GO" id="GO:0005524">
    <property type="term" value="F:ATP binding"/>
    <property type="evidence" value="ECO:0007669"/>
    <property type="project" value="UniProtKB-KW"/>
</dbReference>
<dbReference type="InterPro" id="IPR003439">
    <property type="entry name" value="ABC_transporter-like_ATP-bd"/>
</dbReference>
<dbReference type="GO" id="GO:0098796">
    <property type="term" value="C:membrane protein complex"/>
    <property type="evidence" value="ECO:0007669"/>
    <property type="project" value="UniProtKB-ARBA"/>
</dbReference>
<dbReference type="SUPFAM" id="SSF52540">
    <property type="entry name" value="P-loop containing nucleoside triphosphate hydrolases"/>
    <property type="match status" value="1"/>
</dbReference>
<dbReference type="SMART" id="SM00382">
    <property type="entry name" value="AAA"/>
    <property type="match status" value="1"/>
</dbReference>
<dbReference type="InterPro" id="IPR017871">
    <property type="entry name" value="ABC_transporter-like_CS"/>
</dbReference>
<dbReference type="PROSITE" id="PS50893">
    <property type="entry name" value="ABC_TRANSPORTER_2"/>
    <property type="match status" value="1"/>
</dbReference>
<dbReference type="AlphaFoldDB" id="A0A410FVU2"/>
<dbReference type="PANTHER" id="PTHR24220:SF86">
    <property type="entry name" value="ABC TRANSPORTER ABCH.1"/>
    <property type="match status" value="1"/>
</dbReference>
<protein>
    <submittedName>
        <fullName evidence="5">ABC-type antimicrobial peptide transport system, ATPase component</fullName>
    </submittedName>
</protein>
<dbReference type="InterPro" id="IPR017911">
    <property type="entry name" value="MacB-like_ATP-bd"/>
</dbReference>
<dbReference type="KEGG" id="bih:BIP78_1431"/>
<dbReference type="GO" id="GO:0016887">
    <property type="term" value="F:ATP hydrolysis activity"/>
    <property type="evidence" value="ECO:0007669"/>
    <property type="project" value="InterPro"/>
</dbReference>
<evidence type="ECO:0000313" key="5">
    <source>
        <dbReference type="EMBL" id="QAA77197.1"/>
    </source>
</evidence>
<keyword evidence="2" id="KW-0547">Nucleotide-binding</keyword>
<evidence type="ECO:0000256" key="2">
    <source>
        <dbReference type="ARBA" id="ARBA00022741"/>
    </source>
</evidence>
<evidence type="ECO:0000256" key="3">
    <source>
        <dbReference type="ARBA" id="ARBA00022840"/>
    </source>
</evidence>
<gene>
    <name evidence="5" type="ORF">BIP78_1431</name>
</gene>
<reference evidence="6" key="1">
    <citation type="submission" date="2018-12" db="EMBL/GenBank/DDBJ databases">
        <title>Complete genome sequence of an uncultured bacterium of the candidate phylum Bipolaricaulota.</title>
        <authorList>
            <person name="Kadnikov V.V."/>
            <person name="Mardanov A.V."/>
            <person name="Beletsky A.V."/>
            <person name="Frank Y.A."/>
            <person name="Karnachuk O.V."/>
            <person name="Ravin N.V."/>
        </authorList>
    </citation>
    <scope>NUCLEOTIDE SEQUENCE [LARGE SCALE GENOMIC DNA]</scope>
</reference>
<dbReference type="InterPro" id="IPR003593">
    <property type="entry name" value="AAA+_ATPase"/>
</dbReference>
<evidence type="ECO:0000313" key="6">
    <source>
        <dbReference type="Proteomes" id="UP000287233"/>
    </source>
</evidence>
<dbReference type="PROSITE" id="PS00211">
    <property type="entry name" value="ABC_TRANSPORTER_1"/>
    <property type="match status" value="1"/>
</dbReference>
<dbReference type="GO" id="GO:0022857">
    <property type="term" value="F:transmembrane transporter activity"/>
    <property type="evidence" value="ECO:0007669"/>
    <property type="project" value="TreeGrafter"/>
</dbReference>
<accession>A0A410FVU2</accession>
<evidence type="ECO:0000259" key="4">
    <source>
        <dbReference type="PROSITE" id="PS50893"/>
    </source>
</evidence>
<keyword evidence="3" id="KW-0067">ATP-binding</keyword>
<dbReference type="Gene3D" id="3.40.50.300">
    <property type="entry name" value="P-loop containing nucleotide triphosphate hydrolases"/>
    <property type="match status" value="1"/>
</dbReference>
<sequence>MQQGTFCYVAGTPVLETQGLTKHYTLGRETVRALDRVDFTAVQGDFAVINGPSGSGKTTLLNMLALIDRPSEGEVLFEGRPTRRLSEGELAVLRREKIGLVFQTFNLIPVLTVAENVEYPLLLTKTPRGERRERVAARLDEVGLSGFEKRRPDELSGGQRQRVAVARALVTAPRIVLADEPTANLDSATGKQIMELLQGLNQDHCVTFLVVTHDPSVLDYAQRVLTIRDGRIQGEEQRGAPRPA</sequence>
<dbReference type="FunFam" id="3.40.50.300:FF:000032">
    <property type="entry name" value="Export ABC transporter ATP-binding protein"/>
    <property type="match status" value="1"/>
</dbReference>
<keyword evidence="1" id="KW-0813">Transport</keyword>
<dbReference type="GO" id="GO:0005886">
    <property type="term" value="C:plasma membrane"/>
    <property type="evidence" value="ECO:0007669"/>
    <property type="project" value="TreeGrafter"/>
</dbReference>
<dbReference type="InterPro" id="IPR015854">
    <property type="entry name" value="ABC_transpr_LolD-like"/>
</dbReference>